<dbReference type="OrthoDB" id="595236at2"/>
<proteinExistence type="predicted"/>
<dbReference type="RefSeq" id="WP_066656434.1">
    <property type="nucleotide sequence ID" value="NZ_CBCSCL010000034.1"/>
</dbReference>
<evidence type="ECO:0000256" key="1">
    <source>
        <dbReference type="SAM" id="MobiDB-lite"/>
    </source>
</evidence>
<dbReference type="STRING" id="463014.BAU07_09190"/>
<dbReference type="Pfam" id="PF10707">
    <property type="entry name" value="YrbL-PhoP_reg"/>
    <property type="match status" value="1"/>
</dbReference>
<organism evidence="2 3">
    <name type="scientific">Bordetella flabilis</name>
    <dbReference type="NCBI Taxonomy" id="463014"/>
    <lineage>
        <taxon>Bacteria</taxon>
        <taxon>Pseudomonadati</taxon>
        <taxon>Pseudomonadota</taxon>
        <taxon>Betaproteobacteria</taxon>
        <taxon>Burkholderiales</taxon>
        <taxon>Alcaligenaceae</taxon>
        <taxon>Bordetella</taxon>
    </lineage>
</organism>
<evidence type="ECO:0008006" key="4">
    <source>
        <dbReference type="Google" id="ProtNLM"/>
    </source>
</evidence>
<name>A0A193GBQ3_9BORD</name>
<dbReference type="Proteomes" id="UP000091926">
    <property type="component" value="Chromosome"/>
</dbReference>
<evidence type="ECO:0000313" key="2">
    <source>
        <dbReference type="EMBL" id="ANN77255.1"/>
    </source>
</evidence>
<reference evidence="2 3" key="1">
    <citation type="submission" date="2016-06" db="EMBL/GenBank/DDBJ databases">
        <title>Complete genome sequences of Bordetella bronchialis and Bordetella flabilis.</title>
        <authorList>
            <person name="LiPuma J.J."/>
            <person name="Spilker T."/>
        </authorList>
    </citation>
    <scope>NUCLEOTIDE SEQUENCE [LARGE SCALE GENOMIC DNA]</scope>
    <source>
        <strain evidence="2 3">AU10664</strain>
    </source>
</reference>
<protein>
    <recommendedName>
        <fullName evidence="4">PhoP regulatory network protein YrbL</fullName>
    </recommendedName>
</protein>
<accession>A0A193GBQ3</accession>
<feature type="region of interest" description="Disordered" evidence="1">
    <location>
        <begin position="239"/>
        <end position="270"/>
    </location>
</feature>
<evidence type="ECO:0000313" key="3">
    <source>
        <dbReference type="Proteomes" id="UP000091926"/>
    </source>
</evidence>
<dbReference type="KEGG" id="bfz:BAU07_09190"/>
<dbReference type="InterPro" id="IPR019647">
    <property type="entry name" value="PhoP_reg_network_YrbL"/>
</dbReference>
<dbReference type="EMBL" id="CP016172">
    <property type="protein sequence ID" value="ANN77255.1"/>
    <property type="molecule type" value="Genomic_DNA"/>
</dbReference>
<sequence length="270" mass="29748">MSIVPQAVRREAASISLFATPEALEPSPAHAPLAALDLSNLRPIAAGNDRVVYQHPHEASLLVKVVDEDEWDAYMRSKPLRRWRKRFQREGAYRNHIAELAEYAAAQNAAAGRWKVPMARVLGMVQTSHGLGLLVEKITDGEDGLAPTVEQIVRDKGLDEALARELDYFFDALADHHIILNDVSARNVVVGANADGEMGLYLIDGFGSKQAIPVFAWSKALNRRRIQRKYQAMLTKLRARSRAASASNEMEQGKEREAPSYAGKGQAPGA</sequence>
<dbReference type="AlphaFoldDB" id="A0A193GBQ3"/>
<gene>
    <name evidence="2" type="ORF">BAU07_09190</name>
</gene>
<keyword evidence="3" id="KW-1185">Reference proteome</keyword>